<dbReference type="AlphaFoldDB" id="A0A3N4PVU1"/>
<protein>
    <submittedName>
        <fullName evidence="1">Uncharacterized protein</fullName>
    </submittedName>
</protein>
<dbReference type="Proteomes" id="UP000278351">
    <property type="component" value="Unassembled WGS sequence"/>
</dbReference>
<comment type="caution">
    <text evidence="1">The sequence shown here is derived from an EMBL/GenBank/DDBJ whole genome shotgun (WGS) entry which is preliminary data.</text>
</comment>
<proteinExistence type="predicted"/>
<organism evidence="1 2">
    <name type="scientific">Chitinophaga lutea</name>
    <dbReference type="NCBI Taxonomy" id="2488634"/>
    <lineage>
        <taxon>Bacteria</taxon>
        <taxon>Pseudomonadati</taxon>
        <taxon>Bacteroidota</taxon>
        <taxon>Chitinophagia</taxon>
        <taxon>Chitinophagales</taxon>
        <taxon>Chitinophagaceae</taxon>
        <taxon>Chitinophaga</taxon>
    </lineage>
</organism>
<sequence length="93" mass="10328">MHQITSEALQDFDVFRGEVDPYLAANGRQPDLRAWTIINVLIGDMILLRNGHAADAFAQQLEADIHKTLAAAEVFAELKEIADRKIKANNLKG</sequence>
<evidence type="ECO:0000313" key="2">
    <source>
        <dbReference type="Proteomes" id="UP000278351"/>
    </source>
</evidence>
<accession>A0A3N4PVU1</accession>
<dbReference type="OrthoDB" id="9880556at2"/>
<name>A0A3N4PVU1_9BACT</name>
<reference evidence="1 2" key="1">
    <citation type="submission" date="2018-11" db="EMBL/GenBank/DDBJ databases">
        <title>Chitinophaga lutea sp.nov., isolate from arsenic contaminated soil.</title>
        <authorList>
            <person name="Zong Y."/>
        </authorList>
    </citation>
    <scope>NUCLEOTIDE SEQUENCE [LARGE SCALE GENOMIC DNA]</scope>
    <source>
        <strain evidence="1 2">ZY74</strain>
    </source>
</reference>
<gene>
    <name evidence="1" type="ORF">EGT74_00570</name>
</gene>
<evidence type="ECO:0000313" key="1">
    <source>
        <dbReference type="EMBL" id="RPE12086.1"/>
    </source>
</evidence>
<keyword evidence="2" id="KW-1185">Reference proteome</keyword>
<dbReference type="EMBL" id="RPDH01000001">
    <property type="protein sequence ID" value="RPE12086.1"/>
    <property type="molecule type" value="Genomic_DNA"/>
</dbReference>
<dbReference type="RefSeq" id="WP_123844499.1">
    <property type="nucleotide sequence ID" value="NZ_RPDH01000001.1"/>
</dbReference>